<dbReference type="GO" id="GO:0016758">
    <property type="term" value="F:hexosyltransferase activity"/>
    <property type="evidence" value="ECO:0007669"/>
    <property type="project" value="InterPro"/>
</dbReference>
<dbReference type="RefSeq" id="WP_012398524.1">
    <property type="nucleotide sequence ID" value="NC_010617.1"/>
</dbReference>
<dbReference type="Proteomes" id="UP000008838">
    <property type="component" value="Chromosome"/>
</dbReference>
<accession>B2GJ98</accession>
<evidence type="ECO:0000313" key="3">
    <source>
        <dbReference type="EMBL" id="BAG29803.1"/>
    </source>
</evidence>
<reference evidence="3 4" key="1">
    <citation type="journal article" date="2008" name="J. Bacteriol.">
        <title>Complete genome sequence of the soil actinomycete Kocuria rhizophila.</title>
        <authorList>
            <person name="Takarada H."/>
            <person name="Sekine M."/>
            <person name="Kosugi H."/>
            <person name="Matsuo Y."/>
            <person name="Fujisawa T."/>
            <person name="Omata S."/>
            <person name="Kishi E."/>
            <person name="Shimizu A."/>
            <person name="Tsukatani N."/>
            <person name="Tanikawa S."/>
            <person name="Fujita N."/>
            <person name="Harayama S."/>
        </authorList>
    </citation>
    <scope>NUCLEOTIDE SEQUENCE [LARGE SCALE GENOMIC DNA]</scope>
    <source>
        <strain evidence="4">ATCC 9341 / DSM 348 / NBRC 103217 / DC2201</strain>
    </source>
</reference>
<dbReference type="EMBL" id="AP009152">
    <property type="protein sequence ID" value="BAG29803.1"/>
    <property type="molecule type" value="Genomic_DNA"/>
</dbReference>
<dbReference type="STRING" id="378753.KRH_14560"/>
<sequence length="393" mass="41823">MIGYYVHHHGLGHRNRATQIARELTVPVVGFSSLGRPEGWPGEWVWLPEDTTEHPVDPTAHGVLHWAPLGHPGHRERLGLIAERLRSDVDLMVTDTSAEVTLLARLMGVPTVVLAMRGDRTDRTHRAAYDAATALIAPWSRETAEPYWPEAWTRKTTFTGAISRFDEPVAPAPRDAGPTGATPGMRDSDPSGGVPETPVPDPAGIVSALPDADPAGAAPALQGTGSSGVVPALQDGETSGVVPGERVLVVWGRGGTEVGDAQIDAARAATPGWAWTVRTPDAPSPDLWRELHEATVVVTHGGNNAVAELSAVQAHAVVVAQPRPHDEQEATAAALDRAGICVGLARWPEAHEWPGLLARALTLGGERWERWRHGDGAHRAARAMEELLSGGVR</sequence>
<keyword evidence="4" id="KW-1185">Reference proteome</keyword>
<dbReference type="AlphaFoldDB" id="B2GJ98"/>
<gene>
    <name evidence="3" type="ordered locus">KRH_14560</name>
</gene>
<proteinExistence type="predicted"/>
<name>B2GJ98_KOCRD</name>
<dbReference type="eggNOG" id="COG4671">
    <property type="taxonomic scope" value="Bacteria"/>
</dbReference>
<evidence type="ECO:0000256" key="1">
    <source>
        <dbReference type="SAM" id="MobiDB-lite"/>
    </source>
</evidence>
<dbReference type="InterPro" id="IPR007235">
    <property type="entry name" value="Glyco_trans_28_C"/>
</dbReference>
<evidence type="ECO:0000313" key="4">
    <source>
        <dbReference type="Proteomes" id="UP000008838"/>
    </source>
</evidence>
<dbReference type="Gene3D" id="3.40.50.2000">
    <property type="entry name" value="Glycogen Phosphorylase B"/>
    <property type="match status" value="1"/>
</dbReference>
<evidence type="ECO:0000259" key="2">
    <source>
        <dbReference type="Pfam" id="PF04101"/>
    </source>
</evidence>
<feature type="region of interest" description="Disordered" evidence="1">
    <location>
        <begin position="164"/>
        <end position="200"/>
    </location>
</feature>
<protein>
    <recommendedName>
        <fullName evidence="2">Glycosyl transferase family 28 C-terminal domain-containing protein</fullName>
    </recommendedName>
</protein>
<dbReference type="Pfam" id="PF04101">
    <property type="entry name" value="Glyco_tran_28_C"/>
    <property type="match status" value="1"/>
</dbReference>
<feature type="domain" description="Glycosyl transferase family 28 C-terminal" evidence="2">
    <location>
        <begin position="291"/>
        <end position="344"/>
    </location>
</feature>
<dbReference type="KEGG" id="krh:KRH_14560"/>
<dbReference type="SUPFAM" id="SSF53756">
    <property type="entry name" value="UDP-Glycosyltransferase/glycogen phosphorylase"/>
    <property type="match status" value="2"/>
</dbReference>
<dbReference type="HOGENOM" id="CLU_050684_0_0_11"/>
<organism evidence="3 4">
    <name type="scientific">Kocuria rhizophila (strain ATCC 9341 / DSM 348 / NBRC 103217 / DC2201)</name>
    <dbReference type="NCBI Taxonomy" id="378753"/>
    <lineage>
        <taxon>Bacteria</taxon>
        <taxon>Bacillati</taxon>
        <taxon>Actinomycetota</taxon>
        <taxon>Actinomycetes</taxon>
        <taxon>Micrococcales</taxon>
        <taxon>Micrococcaceae</taxon>
        <taxon>Kocuria</taxon>
    </lineage>
</organism>
<dbReference type="OrthoDB" id="9809594at2"/>